<dbReference type="InterPro" id="IPR029066">
    <property type="entry name" value="PLP-binding_barrel"/>
</dbReference>
<dbReference type="PRINTS" id="PR00992">
    <property type="entry name" value="ALARACEMASE"/>
</dbReference>
<dbReference type="AlphaFoldDB" id="A0A7V1M0N8"/>
<dbReference type="InterPro" id="IPR011079">
    <property type="entry name" value="Ala_racemase_C"/>
</dbReference>
<dbReference type="InterPro" id="IPR000821">
    <property type="entry name" value="Ala_racemase"/>
</dbReference>
<dbReference type="Proteomes" id="UP000886005">
    <property type="component" value="Unassembled WGS sequence"/>
</dbReference>
<protein>
    <recommendedName>
        <fullName evidence="5">Alanine racemase</fullName>
        <ecNumber evidence="5">5.1.1.1</ecNumber>
    </recommendedName>
</protein>
<sequence>MRVTLLPLAAPERMASHRLLFTIYAPWWPSILWRETISKRSAPPCLPWSWRNALSGKMAATRVEIDHQAIRHNLRLIEKRVAPAGVMAVIKANAYGHGAVELAETFSRMGVRRFAVATPDEALELRQHNISGDILLFGAHDFSAVPDLIQNDITLTLNELSAIDELSRRAGRSGKVMRCHVNVDTGMGRAGMLPRDLPLALEKCAKETMLRLEGLYTHFSSADEEDASHTRQQIERFKAMASAAGKNAHLLKHMANSAAIMRFPQSYADVVRPGIMLYGNLPSPDFVTEWPLREAMQFKSYVSLIKKVKAGSTVSYNRRYVTAEETHLALVPVGYADGYMRAMTGKAFVLIGGRRLAVSGTVTMDQLVIDLGARTTVKPGDEVVLFGRQGDEFISINEVARWAGTISYEVTCSVSGRVPRRHRY</sequence>
<dbReference type="SUPFAM" id="SSF51419">
    <property type="entry name" value="PLP-binding barrel"/>
    <property type="match status" value="1"/>
</dbReference>
<keyword evidence="4 5" id="KW-0413">Isomerase</keyword>
<dbReference type="PROSITE" id="PS00395">
    <property type="entry name" value="ALANINE_RACEMASE"/>
    <property type="match status" value="1"/>
</dbReference>
<evidence type="ECO:0000313" key="9">
    <source>
        <dbReference type="EMBL" id="HED11099.1"/>
    </source>
</evidence>
<accession>A0A7V1M0N8</accession>
<evidence type="ECO:0000256" key="6">
    <source>
        <dbReference type="PIRSR" id="PIRSR600821-50"/>
    </source>
</evidence>
<dbReference type="PANTHER" id="PTHR30511:SF0">
    <property type="entry name" value="ALANINE RACEMASE, CATABOLIC-RELATED"/>
    <property type="match status" value="1"/>
</dbReference>
<dbReference type="InterPro" id="IPR001608">
    <property type="entry name" value="Ala_racemase_N"/>
</dbReference>
<comment type="catalytic activity">
    <reaction evidence="1 5">
        <text>L-alanine = D-alanine</text>
        <dbReference type="Rhea" id="RHEA:20249"/>
        <dbReference type="ChEBI" id="CHEBI:57416"/>
        <dbReference type="ChEBI" id="CHEBI:57972"/>
        <dbReference type="EC" id="5.1.1.1"/>
    </reaction>
</comment>
<comment type="function">
    <text evidence="5">Catalyzes the interconversion of L-alanine and D-alanine. May also act on other amino acids.</text>
</comment>
<evidence type="ECO:0000256" key="3">
    <source>
        <dbReference type="ARBA" id="ARBA00022898"/>
    </source>
</evidence>
<dbReference type="GO" id="GO:0008784">
    <property type="term" value="F:alanine racemase activity"/>
    <property type="evidence" value="ECO:0007669"/>
    <property type="project" value="UniProtKB-UniRule"/>
</dbReference>
<dbReference type="PANTHER" id="PTHR30511">
    <property type="entry name" value="ALANINE RACEMASE"/>
    <property type="match status" value="1"/>
</dbReference>
<gene>
    <name evidence="9" type="primary">alr</name>
    <name evidence="9" type="ORF">ENJ10_10460</name>
</gene>
<evidence type="ECO:0000259" key="8">
    <source>
        <dbReference type="SMART" id="SM01005"/>
    </source>
</evidence>
<evidence type="ECO:0000256" key="5">
    <source>
        <dbReference type="HAMAP-Rule" id="MF_01201"/>
    </source>
</evidence>
<dbReference type="CDD" id="cd00430">
    <property type="entry name" value="PLPDE_III_AR"/>
    <property type="match status" value="1"/>
</dbReference>
<dbReference type="InterPro" id="IPR020622">
    <property type="entry name" value="Ala_racemase_pyridoxalP-BS"/>
</dbReference>
<evidence type="ECO:0000256" key="1">
    <source>
        <dbReference type="ARBA" id="ARBA00000316"/>
    </source>
</evidence>
<proteinExistence type="inferred from homology"/>
<feature type="active site" description="Proton acceptor; specific for L-alanine" evidence="5">
    <location>
        <position position="316"/>
    </location>
</feature>
<dbReference type="Gene3D" id="2.40.37.10">
    <property type="entry name" value="Lyase, Ornithine Decarboxylase, Chain A, domain 1"/>
    <property type="match status" value="1"/>
</dbReference>
<dbReference type="UniPathway" id="UPA00042">
    <property type="reaction ID" value="UER00497"/>
</dbReference>
<dbReference type="Gene3D" id="3.20.20.10">
    <property type="entry name" value="Alanine racemase"/>
    <property type="match status" value="1"/>
</dbReference>
<feature type="active site" description="Proton acceptor; specific for D-alanine" evidence="5">
    <location>
        <position position="91"/>
    </location>
</feature>
<feature type="binding site" evidence="5 7">
    <location>
        <position position="189"/>
    </location>
    <ligand>
        <name>substrate</name>
    </ligand>
</feature>
<dbReference type="GO" id="GO:0030632">
    <property type="term" value="P:D-alanine biosynthetic process"/>
    <property type="evidence" value="ECO:0007669"/>
    <property type="project" value="UniProtKB-UniRule"/>
</dbReference>
<dbReference type="SUPFAM" id="SSF50621">
    <property type="entry name" value="Alanine racemase C-terminal domain-like"/>
    <property type="match status" value="1"/>
</dbReference>
<feature type="domain" description="Alanine racemase C-terminal" evidence="8">
    <location>
        <begin position="295"/>
        <end position="423"/>
    </location>
</feature>
<name>A0A7V1M0N8_CALAY</name>
<dbReference type="EC" id="5.1.1.1" evidence="5"/>
<dbReference type="GO" id="GO:0009252">
    <property type="term" value="P:peptidoglycan biosynthetic process"/>
    <property type="evidence" value="ECO:0007669"/>
    <property type="project" value="TreeGrafter"/>
</dbReference>
<feature type="modified residue" description="N6-(pyridoxal phosphate)lysine" evidence="5 6">
    <location>
        <position position="91"/>
    </location>
</feature>
<organism evidence="9">
    <name type="scientific">Caldithrix abyssi</name>
    <dbReference type="NCBI Taxonomy" id="187145"/>
    <lineage>
        <taxon>Bacteria</taxon>
        <taxon>Pseudomonadati</taxon>
        <taxon>Calditrichota</taxon>
        <taxon>Calditrichia</taxon>
        <taxon>Calditrichales</taxon>
        <taxon>Calditrichaceae</taxon>
        <taxon>Caldithrix</taxon>
    </lineage>
</organism>
<dbReference type="InterPro" id="IPR009006">
    <property type="entry name" value="Ala_racemase/Decarboxylase_C"/>
</dbReference>
<dbReference type="FunFam" id="3.20.20.10:FF:000002">
    <property type="entry name" value="Alanine racemase"/>
    <property type="match status" value="1"/>
</dbReference>
<comment type="cofactor">
    <cofactor evidence="2 5 6">
        <name>pyridoxal 5'-phosphate</name>
        <dbReference type="ChEBI" id="CHEBI:597326"/>
    </cofactor>
</comment>
<dbReference type="GO" id="GO:0005829">
    <property type="term" value="C:cytosol"/>
    <property type="evidence" value="ECO:0007669"/>
    <property type="project" value="TreeGrafter"/>
</dbReference>
<dbReference type="Pfam" id="PF01168">
    <property type="entry name" value="Ala_racemase_N"/>
    <property type="match status" value="1"/>
</dbReference>
<dbReference type="SMART" id="SM01005">
    <property type="entry name" value="Ala_racemase_C"/>
    <property type="match status" value="1"/>
</dbReference>
<dbReference type="EMBL" id="DRLD01000286">
    <property type="protein sequence ID" value="HED11099.1"/>
    <property type="molecule type" value="Genomic_DNA"/>
</dbReference>
<evidence type="ECO:0000256" key="4">
    <source>
        <dbReference type="ARBA" id="ARBA00023235"/>
    </source>
</evidence>
<dbReference type="NCBIfam" id="TIGR00492">
    <property type="entry name" value="alr"/>
    <property type="match status" value="1"/>
</dbReference>
<evidence type="ECO:0000256" key="2">
    <source>
        <dbReference type="ARBA" id="ARBA00001933"/>
    </source>
</evidence>
<dbReference type="GO" id="GO:0030170">
    <property type="term" value="F:pyridoxal phosphate binding"/>
    <property type="evidence" value="ECO:0007669"/>
    <property type="project" value="UniProtKB-UniRule"/>
</dbReference>
<comment type="caution">
    <text evidence="9">The sequence shown here is derived from an EMBL/GenBank/DDBJ whole genome shotgun (WGS) entry which is preliminary data.</text>
</comment>
<keyword evidence="3 5" id="KW-0663">Pyridoxal phosphate</keyword>
<comment type="pathway">
    <text evidence="5">Amino-acid biosynthesis; D-alanine biosynthesis; D-alanine from L-alanine: step 1/1.</text>
</comment>
<dbReference type="HAMAP" id="MF_01201">
    <property type="entry name" value="Ala_racemase"/>
    <property type="match status" value="1"/>
</dbReference>
<evidence type="ECO:0000256" key="7">
    <source>
        <dbReference type="PIRSR" id="PIRSR600821-52"/>
    </source>
</evidence>
<dbReference type="Pfam" id="PF00842">
    <property type="entry name" value="Ala_racemase_C"/>
    <property type="match status" value="1"/>
</dbReference>
<comment type="similarity">
    <text evidence="5">Belongs to the alanine racemase family.</text>
</comment>
<feature type="binding site" evidence="5 7">
    <location>
        <position position="364"/>
    </location>
    <ligand>
        <name>substrate</name>
    </ligand>
</feature>
<reference evidence="9" key="1">
    <citation type="journal article" date="2020" name="mSystems">
        <title>Genome- and Community-Level Interaction Insights into Carbon Utilization and Element Cycling Functions of Hydrothermarchaeota in Hydrothermal Sediment.</title>
        <authorList>
            <person name="Zhou Z."/>
            <person name="Liu Y."/>
            <person name="Xu W."/>
            <person name="Pan J."/>
            <person name="Luo Z.H."/>
            <person name="Li M."/>
        </authorList>
    </citation>
    <scope>NUCLEOTIDE SEQUENCE [LARGE SCALE GENOMIC DNA]</scope>
    <source>
        <strain evidence="9">HyVt-456</strain>
    </source>
</reference>